<sequence>MSFAHTTQPLSPATPPYSPRDTSGWLRRRNPLPASFSKPSTPPRRKHYDAYIRSLDNNSTTADFSWDTDTISVRSQSPNSSFSYDSHDDSLLAIQSKQKQHQRTINELNLKLEARDFEIARYIENIDQLEEQLKNARFRAAADNKRDEERDEYITWYEEQLYAKCTELEALENDHRLALQSSLQSAEVKHQRVVDGLMLRISEAEDRSRRLTVCSDDMYRELEQTKTDIKYQHERELQDARLALLREKRLSSGLQDKLNNYAVHIDELKLQVQTLTLALAFYRDRELDSNPADELTAVSGMSLSLYAEMAQAMQNTGHSDSNKKQVLAGASAVPLLDSRFALSNISANVGHVLAGSAAEDACFQVGGIRPIPLEQKQHTSDNMLPASAPAPALGGTVYWLAVYVHMVWSFYLRLWVMPLWRLACFSAGILVEIMACRPLGRVLLMILLMPYNVSRRILHNRK</sequence>
<dbReference type="EMBL" id="JANBPG010001349">
    <property type="protein sequence ID" value="KAJ1890404.1"/>
    <property type="molecule type" value="Genomic_DNA"/>
</dbReference>
<evidence type="ECO:0000313" key="2">
    <source>
        <dbReference type="Proteomes" id="UP001150581"/>
    </source>
</evidence>
<evidence type="ECO:0000313" key="1">
    <source>
        <dbReference type="EMBL" id="KAJ1890404.1"/>
    </source>
</evidence>
<reference evidence="1" key="1">
    <citation type="submission" date="2022-07" db="EMBL/GenBank/DDBJ databases">
        <title>Phylogenomic reconstructions and comparative analyses of Kickxellomycotina fungi.</title>
        <authorList>
            <person name="Reynolds N.K."/>
            <person name="Stajich J.E."/>
            <person name="Barry K."/>
            <person name="Grigoriev I.V."/>
            <person name="Crous P."/>
            <person name="Smith M.E."/>
        </authorList>
    </citation>
    <scope>NUCLEOTIDE SEQUENCE</scope>
    <source>
        <strain evidence="1">Benny 63K</strain>
    </source>
</reference>
<gene>
    <name evidence="1" type="ORF">LPJ66_007500</name>
</gene>
<name>A0ACC1IB70_9FUNG</name>
<keyword evidence="2" id="KW-1185">Reference proteome</keyword>
<comment type="caution">
    <text evidence="1">The sequence shown here is derived from an EMBL/GenBank/DDBJ whole genome shotgun (WGS) entry which is preliminary data.</text>
</comment>
<dbReference type="Proteomes" id="UP001150581">
    <property type="component" value="Unassembled WGS sequence"/>
</dbReference>
<organism evidence="1 2">
    <name type="scientific">Kickxella alabastrina</name>
    <dbReference type="NCBI Taxonomy" id="61397"/>
    <lineage>
        <taxon>Eukaryota</taxon>
        <taxon>Fungi</taxon>
        <taxon>Fungi incertae sedis</taxon>
        <taxon>Zoopagomycota</taxon>
        <taxon>Kickxellomycotina</taxon>
        <taxon>Kickxellomycetes</taxon>
        <taxon>Kickxellales</taxon>
        <taxon>Kickxellaceae</taxon>
        <taxon>Kickxella</taxon>
    </lineage>
</organism>
<accession>A0ACC1IB70</accession>
<protein>
    <submittedName>
        <fullName evidence="1">Uncharacterized protein</fullName>
    </submittedName>
</protein>
<proteinExistence type="predicted"/>